<dbReference type="Gene3D" id="1.10.287.70">
    <property type="match status" value="1"/>
</dbReference>
<dbReference type="PRINTS" id="PR01176">
    <property type="entry name" value="GABABRECEPTR"/>
</dbReference>
<organism evidence="17 18">
    <name type="scientific">Turnera subulata</name>
    <dbReference type="NCBI Taxonomy" id="218843"/>
    <lineage>
        <taxon>Eukaryota</taxon>
        <taxon>Viridiplantae</taxon>
        <taxon>Streptophyta</taxon>
        <taxon>Embryophyta</taxon>
        <taxon>Tracheophyta</taxon>
        <taxon>Spermatophyta</taxon>
        <taxon>Magnoliopsida</taxon>
        <taxon>eudicotyledons</taxon>
        <taxon>Gunneridae</taxon>
        <taxon>Pentapetalae</taxon>
        <taxon>rosids</taxon>
        <taxon>fabids</taxon>
        <taxon>Malpighiales</taxon>
        <taxon>Passifloraceae</taxon>
        <taxon>Turnera</taxon>
    </lineage>
</organism>
<comment type="subcellular location">
    <subcellularLocation>
        <location evidence="1">Membrane</location>
        <topology evidence="1">Multi-pass membrane protein</topology>
    </subcellularLocation>
</comment>
<dbReference type="Gene3D" id="3.40.50.2300">
    <property type="match status" value="2"/>
</dbReference>
<keyword evidence="18" id="KW-1185">Reference proteome</keyword>
<evidence type="ECO:0000259" key="16">
    <source>
        <dbReference type="SMART" id="SM00079"/>
    </source>
</evidence>
<dbReference type="FunFam" id="1.10.287.70:FF:000172">
    <property type="entry name" value="Glutamate receptor"/>
    <property type="match status" value="1"/>
</dbReference>
<dbReference type="InterPro" id="IPR015683">
    <property type="entry name" value="Ionotropic_Glu_rcpt"/>
</dbReference>
<dbReference type="GO" id="GO:0016020">
    <property type="term" value="C:membrane"/>
    <property type="evidence" value="ECO:0007669"/>
    <property type="project" value="UniProtKB-SubCell"/>
</dbReference>
<feature type="signal peptide" evidence="15">
    <location>
        <begin position="1"/>
        <end position="19"/>
    </location>
</feature>
<evidence type="ECO:0000256" key="14">
    <source>
        <dbReference type="SAM" id="Phobius"/>
    </source>
</evidence>
<evidence type="ECO:0000256" key="6">
    <source>
        <dbReference type="ARBA" id="ARBA00022989"/>
    </source>
</evidence>
<evidence type="ECO:0000256" key="8">
    <source>
        <dbReference type="ARBA" id="ARBA00023136"/>
    </source>
</evidence>
<dbReference type="EMBL" id="JAKUCV010001624">
    <property type="protein sequence ID" value="KAJ4845628.1"/>
    <property type="molecule type" value="Genomic_DNA"/>
</dbReference>
<keyword evidence="7 13" id="KW-0406">Ion transport</keyword>
<dbReference type="InterPro" id="IPR028082">
    <property type="entry name" value="Peripla_BP_I"/>
</dbReference>
<feature type="domain" description="Ionotropic glutamate receptor C-terminal" evidence="16">
    <location>
        <begin position="459"/>
        <end position="764"/>
    </location>
</feature>
<dbReference type="SUPFAM" id="SSF53850">
    <property type="entry name" value="Periplasmic binding protein-like II"/>
    <property type="match status" value="1"/>
</dbReference>
<sequence length="772" mass="86159">MKQLVRALLFIVIWVLVNGSAGSHRPALVNIGAIFTFDSVIGRAAKPALEAAVSDVNNDTRILKGTELRLIMKDARCNIFMGAIEAFEIVDKEVVAIIGPESSGIARIITEIANGLQVPLVSYAATDPTLSALQFPYFVRTTQTDSYQMAAMADLVQFFEWKEVIAVFVDDDYGRNGLVALENELNKKMIKVTSKLALNMHLDEREVMDTLNKSKSLGPRVYILHVYPDPEMRIFNIAEKLEMMSSNYVWLATDWFAETIGPFSPVNQTLPSFLQGVVGLRQHTPESKKKRDFVSRMQQRRLARSELNTYGLQAYDTVWALAYAIGRFIEEFNNITFSPSGKLLGDRTSQVFDSGAHLLEKILQLNFSGVAGQIRFKEEDRNIMSGGYDVININKRFMHSVVGYWSNSSGFSLIAPEYRKQEENGYSRLDQHLKGITWPGGTTERPLGWVIAVDEKPLRIGVPNRASFVEFVTEIHDSHKIQGYCIDVFVEALKLLPYDVPYRFEPFGDGRSNPKYDELVFDAAVGDIAIVTNRTKIVDFSQPFAATGLVIVAPISNTKSSAWVFLQPFTAEMWAVTGASFVIVAVVIWVLEHRVNDEFRGPPRRQIVTMFLFSFSTLFKTNQETTISALGRFVMVTWLFLLMVITASYTASLTSILTVQQLSSPITGIDSLITSNWPVGYQVGSFAYEYLTENLGISRSRLISLGSPEEYGRALRQGPGGGGVAAIIDELPYVELFLSKQRDFGIIGTAFTRGGWGFVSGWPPFTANLDAY</sequence>
<gene>
    <name evidence="17" type="ORF">Tsubulata_046136</name>
</gene>
<keyword evidence="5 15" id="KW-0732">Signal</keyword>
<evidence type="ECO:0000256" key="15">
    <source>
        <dbReference type="SAM" id="SignalP"/>
    </source>
</evidence>
<dbReference type="FunFam" id="3.40.50.2300:FF:000081">
    <property type="entry name" value="Glutamate receptor"/>
    <property type="match status" value="1"/>
</dbReference>
<evidence type="ECO:0000256" key="9">
    <source>
        <dbReference type="ARBA" id="ARBA00023170"/>
    </source>
</evidence>
<evidence type="ECO:0000313" key="18">
    <source>
        <dbReference type="Proteomes" id="UP001141552"/>
    </source>
</evidence>
<dbReference type="FunFam" id="3.40.190.10:FF:000054">
    <property type="entry name" value="Glutamate receptor"/>
    <property type="match status" value="1"/>
</dbReference>
<evidence type="ECO:0000256" key="4">
    <source>
        <dbReference type="ARBA" id="ARBA00022692"/>
    </source>
</evidence>
<keyword evidence="4 14" id="KW-0812">Transmembrane</keyword>
<evidence type="ECO:0000256" key="1">
    <source>
        <dbReference type="ARBA" id="ARBA00004141"/>
    </source>
</evidence>
<keyword evidence="9 13" id="KW-0675">Receptor</keyword>
<name>A0A9Q0G8N0_9ROSI</name>
<evidence type="ECO:0000256" key="3">
    <source>
        <dbReference type="ARBA" id="ARBA00022448"/>
    </source>
</evidence>
<comment type="similarity">
    <text evidence="2 13">Belongs to the glutamate-gated ion channel (TC 1.A.10.1) family.</text>
</comment>
<keyword evidence="3 13" id="KW-0813">Transport</keyword>
<evidence type="ECO:0000256" key="2">
    <source>
        <dbReference type="ARBA" id="ARBA00008685"/>
    </source>
</evidence>
<feature type="transmembrane region" description="Helical" evidence="14">
    <location>
        <begin position="573"/>
        <end position="591"/>
    </location>
</feature>
<dbReference type="InterPro" id="IPR017103">
    <property type="entry name" value="Iontropic_Glu_rcpt_pln"/>
</dbReference>
<evidence type="ECO:0000313" key="17">
    <source>
        <dbReference type="EMBL" id="KAJ4845628.1"/>
    </source>
</evidence>
<keyword evidence="8 13" id="KW-0472">Membrane</keyword>
<dbReference type="Gene3D" id="3.40.190.10">
    <property type="entry name" value="Periplasmic binding protein-like II"/>
    <property type="match status" value="1"/>
</dbReference>
<dbReference type="OrthoDB" id="5984008at2759"/>
<protein>
    <recommendedName>
        <fullName evidence="13">Glutamate receptor</fullName>
    </recommendedName>
</protein>
<dbReference type="PANTHER" id="PTHR18966">
    <property type="entry name" value="IONOTROPIC GLUTAMATE RECEPTOR"/>
    <property type="match status" value="1"/>
</dbReference>
<dbReference type="InterPro" id="IPR001320">
    <property type="entry name" value="Iontro_rcpt_C"/>
</dbReference>
<reference evidence="17" key="1">
    <citation type="submission" date="2022-02" db="EMBL/GenBank/DDBJ databases">
        <authorList>
            <person name="Henning P.M."/>
            <person name="McCubbin A.G."/>
            <person name="Shore J.S."/>
        </authorList>
    </citation>
    <scope>NUCLEOTIDE SEQUENCE</scope>
    <source>
        <strain evidence="17">F60SS</strain>
        <tissue evidence="17">Leaves</tissue>
    </source>
</reference>
<dbReference type="PIRSF" id="PIRSF037090">
    <property type="entry name" value="Iontro_Glu-like_rcpt_pln"/>
    <property type="match status" value="1"/>
</dbReference>
<feature type="transmembrane region" description="Helical" evidence="14">
    <location>
        <begin position="633"/>
        <end position="657"/>
    </location>
</feature>
<dbReference type="GO" id="GO:0015276">
    <property type="term" value="F:ligand-gated monoatomic ion channel activity"/>
    <property type="evidence" value="ECO:0007669"/>
    <property type="project" value="InterPro"/>
</dbReference>
<dbReference type="SMART" id="SM00079">
    <property type="entry name" value="PBPe"/>
    <property type="match status" value="1"/>
</dbReference>
<evidence type="ECO:0000256" key="12">
    <source>
        <dbReference type="ARBA" id="ARBA00023303"/>
    </source>
</evidence>
<evidence type="ECO:0000256" key="5">
    <source>
        <dbReference type="ARBA" id="ARBA00022729"/>
    </source>
</evidence>
<evidence type="ECO:0000256" key="10">
    <source>
        <dbReference type="ARBA" id="ARBA00023180"/>
    </source>
</evidence>
<comment type="function">
    <text evidence="13">Glutamate-gated receptor that probably acts as non-selective cation channel.</text>
</comment>
<evidence type="ECO:0000256" key="13">
    <source>
        <dbReference type="PIRNR" id="PIRNR037090"/>
    </source>
</evidence>
<keyword evidence="6 14" id="KW-1133">Transmembrane helix</keyword>
<keyword evidence="11 13" id="KW-1071">Ligand-gated ion channel</keyword>
<evidence type="ECO:0000256" key="11">
    <source>
        <dbReference type="ARBA" id="ARBA00023286"/>
    </source>
</evidence>
<keyword evidence="12 13" id="KW-0407">Ion channel</keyword>
<dbReference type="Proteomes" id="UP001141552">
    <property type="component" value="Unassembled WGS sequence"/>
</dbReference>
<proteinExistence type="inferred from homology"/>
<dbReference type="SUPFAM" id="SSF53822">
    <property type="entry name" value="Periplasmic binding protein-like I"/>
    <property type="match status" value="1"/>
</dbReference>
<dbReference type="Pfam" id="PF00060">
    <property type="entry name" value="Lig_chan"/>
    <property type="match status" value="1"/>
</dbReference>
<dbReference type="InterPro" id="IPR001828">
    <property type="entry name" value="ANF_lig-bd_rcpt"/>
</dbReference>
<dbReference type="AlphaFoldDB" id="A0A9Q0G8N0"/>
<accession>A0A9Q0G8N0</accession>
<feature type="chain" id="PRO_5040326690" description="Glutamate receptor" evidence="15">
    <location>
        <begin position="20"/>
        <end position="772"/>
    </location>
</feature>
<evidence type="ECO:0000256" key="7">
    <source>
        <dbReference type="ARBA" id="ARBA00023065"/>
    </source>
</evidence>
<dbReference type="Pfam" id="PF01094">
    <property type="entry name" value="ANF_receptor"/>
    <property type="match status" value="1"/>
</dbReference>
<comment type="caution">
    <text evidence="17">The sequence shown here is derived from an EMBL/GenBank/DDBJ whole genome shotgun (WGS) entry which is preliminary data.</text>
</comment>
<reference evidence="17" key="2">
    <citation type="journal article" date="2023" name="Plants (Basel)">
        <title>Annotation of the Turnera subulata (Passifloraceae) Draft Genome Reveals the S-Locus Evolved after the Divergence of Turneroideae from Passifloroideae in a Stepwise Manner.</title>
        <authorList>
            <person name="Henning P.M."/>
            <person name="Roalson E.H."/>
            <person name="Mir W."/>
            <person name="McCubbin A.G."/>
            <person name="Shore J.S."/>
        </authorList>
    </citation>
    <scope>NUCLEOTIDE SEQUENCE</scope>
    <source>
        <strain evidence="17">F60SS</strain>
    </source>
</reference>
<keyword evidence="10" id="KW-0325">Glycoprotein</keyword>